<feature type="transmembrane region" description="Helical" evidence="1">
    <location>
        <begin position="45"/>
        <end position="68"/>
    </location>
</feature>
<keyword evidence="1" id="KW-0812">Transmembrane</keyword>
<organism evidence="3 4">
    <name type="scientific">Roseibium aggregatum (strain ATCC 25650 / DSM 13394 / JCM 20685 / NBRC 16684 / NCIMB 2208 / IAM 12614 / B1)</name>
    <name type="common">Stappia aggregata</name>
    <dbReference type="NCBI Taxonomy" id="384765"/>
    <lineage>
        <taxon>Bacteria</taxon>
        <taxon>Pseudomonadati</taxon>
        <taxon>Pseudomonadota</taxon>
        <taxon>Alphaproteobacteria</taxon>
        <taxon>Hyphomicrobiales</taxon>
        <taxon>Stappiaceae</taxon>
        <taxon>Roseibium</taxon>
    </lineage>
</organism>
<dbReference type="GO" id="GO:0003677">
    <property type="term" value="F:DNA binding"/>
    <property type="evidence" value="ECO:0007669"/>
    <property type="project" value="InterPro"/>
</dbReference>
<evidence type="ECO:0000313" key="4">
    <source>
        <dbReference type="Proteomes" id="UP000004848"/>
    </source>
</evidence>
<feature type="domain" description="HTH luxR-type" evidence="2">
    <location>
        <begin position="101"/>
        <end position="158"/>
    </location>
</feature>
<comment type="caution">
    <text evidence="3">The sequence shown here is derived from an EMBL/GenBank/DDBJ whole genome shotgun (WGS) entry which is preliminary data.</text>
</comment>
<dbReference type="InterPro" id="IPR036388">
    <property type="entry name" value="WH-like_DNA-bd_sf"/>
</dbReference>
<gene>
    <name evidence="3" type="ORF">SIAM614_11503</name>
</gene>
<dbReference type="Gene3D" id="1.10.10.10">
    <property type="entry name" value="Winged helix-like DNA-binding domain superfamily/Winged helix DNA-binding domain"/>
    <property type="match status" value="1"/>
</dbReference>
<dbReference type="EMBL" id="AAUW01000008">
    <property type="protein sequence ID" value="EAV43747.1"/>
    <property type="molecule type" value="Genomic_DNA"/>
</dbReference>
<dbReference type="GO" id="GO:0006355">
    <property type="term" value="P:regulation of DNA-templated transcription"/>
    <property type="evidence" value="ECO:0007669"/>
    <property type="project" value="InterPro"/>
</dbReference>
<reference evidence="3 4" key="1">
    <citation type="submission" date="2006-05" db="EMBL/GenBank/DDBJ databases">
        <authorList>
            <person name="King G."/>
            <person name="Ferriera S."/>
            <person name="Johnson J."/>
            <person name="Kravitz S."/>
            <person name="Beeson K."/>
            <person name="Sutton G."/>
            <person name="Rogers Y.-H."/>
            <person name="Friedman R."/>
            <person name="Frazier M."/>
            <person name="Venter J.C."/>
        </authorList>
    </citation>
    <scope>NUCLEOTIDE SEQUENCE [LARGE SCALE GENOMIC DNA]</scope>
    <source>
        <strain evidence="4">ATCC 25650 / DSM 13394 / JCM 20685 / NBRC 16684 / NCIMB 2208 / IAM 12614 / B1</strain>
    </source>
</reference>
<dbReference type="SUPFAM" id="SSF46894">
    <property type="entry name" value="C-terminal effector domain of the bipartite response regulators"/>
    <property type="match status" value="1"/>
</dbReference>
<evidence type="ECO:0000256" key="1">
    <source>
        <dbReference type="SAM" id="Phobius"/>
    </source>
</evidence>
<proteinExistence type="predicted"/>
<evidence type="ECO:0000313" key="3">
    <source>
        <dbReference type="EMBL" id="EAV43747.1"/>
    </source>
</evidence>
<dbReference type="eggNOG" id="COG2771">
    <property type="taxonomic scope" value="Bacteria"/>
</dbReference>
<accession>A0NTI8</accession>
<keyword evidence="1" id="KW-0472">Membrane</keyword>
<name>A0NTI8_ROSAI</name>
<dbReference type="SMART" id="SM00421">
    <property type="entry name" value="HTH_LUXR"/>
    <property type="match status" value="1"/>
</dbReference>
<dbReference type="AlphaFoldDB" id="A0NTI8"/>
<dbReference type="InterPro" id="IPR000792">
    <property type="entry name" value="Tscrpt_reg_LuxR_C"/>
</dbReference>
<sequence>MDKVIPGYLTSSVRMTTLIAVILLQAASAIFFIGDFFWEFHLSGLVSHTAFEGFATLGLVSGVLFGVVEMGRIQRSARMAESSLKIAANAFGEMITERFETWSLSASERDVALLTLKGFDVEEIARLRKTATSTVRAQQASIYAKSQTHNRGHFVSSFIDALVETPVAGSRTGGQGGQDS</sequence>
<keyword evidence="1" id="KW-1133">Transmembrane helix</keyword>
<dbReference type="Pfam" id="PF00196">
    <property type="entry name" value="GerE"/>
    <property type="match status" value="1"/>
</dbReference>
<protein>
    <recommendedName>
        <fullName evidence="2">HTH luxR-type domain-containing protein</fullName>
    </recommendedName>
</protein>
<dbReference type="Proteomes" id="UP000004848">
    <property type="component" value="Unassembled WGS sequence"/>
</dbReference>
<feature type="transmembrane region" description="Helical" evidence="1">
    <location>
        <begin position="12"/>
        <end position="33"/>
    </location>
</feature>
<dbReference type="InterPro" id="IPR016032">
    <property type="entry name" value="Sig_transdc_resp-reg_C-effctor"/>
</dbReference>
<evidence type="ECO:0000259" key="2">
    <source>
        <dbReference type="SMART" id="SM00421"/>
    </source>
</evidence>